<dbReference type="OrthoDB" id="79136at2759"/>
<dbReference type="InterPro" id="IPR011989">
    <property type="entry name" value="ARM-like"/>
</dbReference>
<accession>A0A024U9P8</accession>
<protein>
    <submittedName>
        <fullName evidence="3">Uncharacterized protein</fullName>
    </submittedName>
</protein>
<dbReference type="VEuPathDB" id="FungiDB:H310_05430"/>
<dbReference type="Gene3D" id="1.25.10.10">
    <property type="entry name" value="Leucine-rich Repeat Variant"/>
    <property type="match status" value="1"/>
</dbReference>
<sequence>MAPSKKQRQSTKESLANRLKGVPPKGLAQMCASMTQLNDTEIQFLQKAMLDVQIHELTDQLKATQQVAAAEKASFTKQLRDHDLVIDDLKSDVRRYEAYIQNLANDRAAAENAESEEHLVLLKTNARLNSELSVALDHIAQLKTQCKQYESKLETLLTSHLHYSMAPPDKSSGDAEASLDATSCFMATNNSSNHPNCLVPMLLSALQHRPVSVPIQVDATTALFHLLKETRNVPVFLDMRGIDTICDVMEGLPTHAQILLNGGHILWKLTFSSRGLHALRSSSRAVVVLVAMLKRISVDAAKQYCWLLHHVLTKWLAQDGEAAEPLEQPLPASHDSCADVMPLLLTLANRTFETNLGFVALEAAYKLTKISPLSIDHLLGFITSPQFEHMVAIPALQLVVMRLVTMHVHVHGILELPEPCRCIISNALQALDMADHVESVAGLKGEVQGMIQTWHDLLGARHGAPSAWPILPSVHRHSQRPTDSVPLTATIRLIQLSASLPDL</sequence>
<reference evidence="3" key="1">
    <citation type="submission" date="2013-12" db="EMBL/GenBank/DDBJ databases">
        <title>The Genome Sequence of Aphanomyces invadans NJM9701.</title>
        <authorList>
            <consortium name="The Broad Institute Genomics Platform"/>
            <person name="Russ C."/>
            <person name="Tyler B."/>
            <person name="van West P."/>
            <person name="Dieguez-Uribeondo J."/>
            <person name="Young S.K."/>
            <person name="Zeng Q."/>
            <person name="Gargeya S."/>
            <person name="Fitzgerald M."/>
            <person name="Abouelleil A."/>
            <person name="Alvarado L."/>
            <person name="Chapman S.B."/>
            <person name="Gainer-Dewar J."/>
            <person name="Goldberg J."/>
            <person name="Griggs A."/>
            <person name="Gujja S."/>
            <person name="Hansen M."/>
            <person name="Howarth C."/>
            <person name="Imamovic A."/>
            <person name="Ireland A."/>
            <person name="Larimer J."/>
            <person name="McCowan C."/>
            <person name="Murphy C."/>
            <person name="Pearson M."/>
            <person name="Poon T.W."/>
            <person name="Priest M."/>
            <person name="Roberts A."/>
            <person name="Saif S."/>
            <person name="Shea T."/>
            <person name="Sykes S."/>
            <person name="Wortman J."/>
            <person name="Nusbaum C."/>
            <person name="Birren B."/>
        </authorList>
    </citation>
    <scope>NUCLEOTIDE SEQUENCE [LARGE SCALE GENOMIC DNA]</scope>
    <source>
        <strain evidence="3">NJM9701</strain>
    </source>
</reference>
<dbReference type="AlphaFoldDB" id="A0A024U9P8"/>
<gene>
    <name evidence="3" type="ORF">H310_05430</name>
</gene>
<dbReference type="InterPro" id="IPR016024">
    <property type="entry name" value="ARM-type_fold"/>
</dbReference>
<evidence type="ECO:0000256" key="1">
    <source>
        <dbReference type="SAM" id="Coils"/>
    </source>
</evidence>
<name>A0A024U9P8_9STRA</name>
<dbReference type="RefSeq" id="XP_008868378.1">
    <property type="nucleotide sequence ID" value="XM_008870156.1"/>
</dbReference>
<evidence type="ECO:0000256" key="2">
    <source>
        <dbReference type="SAM" id="MobiDB-lite"/>
    </source>
</evidence>
<dbReference type="SUPFAM" id="SSF48371">
    <property type="entry name" value="ARM repeat"/>
    <property type="match status" value="1"/>
</dbReference>
<dbReference type="EMBL" id="KI913960">
    <property type="protein sequence ID" value="ETW02994.1"/>
    <property type="molecule type" value="Genomic_DNA"/>
</dbReference>
<evidence type="ECO:0000313" key="3">
    <source>
        <dbReference type="EMBL" id="ETW02994.1"/>
    </source>
</evidence>
<organism evidence="3">
    <name type="scientific">Aphanomyces invadans</name>
    <dbReference type="NCBI Taxonomy" id="157072"/>
    <lineage>
        <taxon>Eukaryota</taxon>
        <taxon>Sar</taxon>
        <taxon>Stramenopiles</taxon>
        <taxon>Oomycota</taxon>
        <taxon>Saprolegniomycetes</taxon>
        <taxon>Saprolegniales</taxon>
        <taxon>Verrucalvaceae</taxon>
        <taxon>Aphanomyces</taxon>
    </lineage>
</organism>
<dbReference type="GeneID" id="20082480"/>
<proteinExistence type="predicted"/>
<feature type="region of interest" description="Disordered" evidence="2">
    <location>
        <begin position="1"/>
        <end position="20"/>
    </location>
</feature>
<keyword evidence="1" id="KW-0175">Coiled coil</keyword>
<feature type="coiled-coil region" evidence="1">
    <location>
        <begin position="86"/>
        <end position="159"/>
    </location>
</feature>